<dbReference type="InterPro" id="IPR004670">
    <property type="entry name" value="NhaA"/>
</dbReference>
<keyword evidence="6" id="KW-0915">Sodium</keyword>
<evidence type="ECO:0000256" key="6">
    <source>
        <dbReference type="HAMAP-Rule" id="MF_01844"/>
    </source>
</evidence>
<feature type="transmembrane region" description="Helical" evidence="6">
    <location>
        <begin position="495"/>
        <end position="515"/>
    </location>
</feature>
<comment type="function">
    <text evidence="6">Na(+)/H(+) antiporter that extrudes sodium in exchange for external protons.</text>
</comment>
<evidence type="ECO:0000256" key="3">
    <source>
        <dbReference type="ARBA" id="ARBA00022692"/>
    </source>
</evidence>
<dbReference type="STRING" id="229205.SAMN05444372_110144"/>
<feature type="transmembrane region" description="Helical" evidence="6">
    <location>
        <begin position="288"/>
        <end position="308"/>
    </location>
</feature>
<dbReference type="Gene3D" id="1.20.1530.10">
    <property type="entry name" value="Na+/H+ antiporter like domain"/>
    <property type="match status" value="1"/>
</dbReference>
<organism evidence="7 8">
    <name type="scientific">Flavobacterium micromati</name>
    <dbReference type="NCBI Taxonomy" id="229205"/>
    <lineage>
        <taxon>Bacteria</taxon>
        <taxon>Pseudomonadati</taxon>
        <taxon>Bacteroidota</taxon>
        <taxon>Flavobacteriia</taxon>
        <taxon>Flavobacteriales</taxon>
        <taxon>Flavobacteriaceae</taxon>
        <taxon>Flavobacterium</taxon>
    </lineage>
</organism>
<evidence type="ECO:0000256" key="2">
    <source>
        <dbReference type="ARBA" id="ARBA00022475"/>
    </source>
</evidence>
<feature type="transmembrane region" description="Helical" evidence="6">
    <location>
        <begin position="315"/>
        <end position="335"/>
    </location>
</feature>
<dbReference type="RefSeq" id="WP_073020623.1">
    <property type="nucleotide sequence ID" value="NZ_FQWF01000010.1"/>
</dbReference>
<evidence type="ECO:0000256" key="4">
    <source>
        <dbReference type="ARBA" id="ARBA00022989"/>
    </source>
</evidence>
<keyword evidence="3 6" id="KW-0812">Transmembrane</keyword>
<sequence length="590" mass="64575">MNKNIQIELIVFIDYTIKIARNGRHILNNVVKHYGDTIKLKFQYFSNDVNNAEFQLTTRAVLTAKSYGKLHEMDLLLMDHKGDYTPDIIYNMVESLGIDIKKFKKDYNSPEITTELKNNIKLAKQNEIKVVPAVIVNGNLYNGAWDEHALIEYIEYIKNRPVAQAMESFVKWGASAALMLLIAAIVALIFANIGFIEEYEFLRDIKLGFSAGDSNFLLPLETWINDGLMAIFFLLIGLEIKRELIFGELSSRKKATMPVIGAIGGMIIPALIYLFINYKEDGAHGWGVPMATDIAFTLGLMALLGSTVPGALKAFISALAVSDDLGAILVIALFYGHGFHINAFIVSVVIVAIMGLLNYSKVYSKTIYIVLGVFLWFYIYQSGLHATLAGVITAILIPSRRKGNLVGIATQASVIFEQEIVNIKDLDNSQESIRHSSLQSINKAINRLTGPGEELEHSLEKGVNYLILPLFAFFNTGIVLLGVQFNVITPVNLGIILGLCIGKPLGIVGFCWLASKFDLATLSNEISWAQLIGAACLAGVGFTMSIVVAGAVFDGAVLNGAKLSILIASALSATIGLFILQRAIKVSVIK</sequence>
<dbReference type="InterPro" id="IPR036249">
    <property type="entry name" value="Thioredoxin-like_sf"/>
</dbReference>
<proteinExistence type="inferred from homology"/>
<dbReference type="EMBL" id="FQWF01000010">
    <property type="protein sequence ID" value="SHG84268.1"/>
    <property type="molecule type" value="Genomic_DNA"/>
</dbReference>
<dbReference type="PANTHER" id="PTHR30341:SF0">
    <property type="entry name" value="NA(+)_H(+) ANTIPORTER NHAA"/>
    <property type="match status" value="1"/>
</dbReference>
<gene>
    <name evidence="6" type="primary">nhaA</name>
    <name evidence="7" type="ORF">SAMN05444372_110144</name>
</gene>
<keyword evidence="6" id="KW-0050">Antiport</keyword>
<accession>A0A1M5N3Y8</accession>
<name>A0A1M5N3Y8_9FLAO</name>
<dbReference type="Gene3D" id="3.40.30.10">
    <property type="entry name" value="Glutaredoxin"/>
    <property type="match status" value="1"/>
</dbReference>
<keyword evidence="6" id="KW-0813">Transport</keyword>
<evidence type="ECO:0000313" key="8">
    <source>
        <dbReference type="Proteomes" id="UP000184020"/>
    </source>
</evidence>
<keyword evidence="2 6" id="KW-1003">Cell membrane</keyword>
<dbReference type="HAMAP" id="MF_01844">
    <property type="entry name" value="NhaA"/>
    <property type="match status" value="1"/>
</dbReference>
<keyword evidence="4 6" id="KW-1133">Transmembrane helix</keyword>
<dbReference type="Pfam" id="PF06965">
    <property type="entry name" value="Na_H_antiport_1"/>
    <property type="match status" value="1"/>
</dbReference>
<dbReference type="NCBIfam" id="TIGR00773">
    <property type="entry name" value="NhaA"/>
    <property type="match status" value="1"/>
</dbReference>
<reference evidence="8" key="1">
    <citation type="submission" date="2016-11" db="EMBL/GenBank/DDBJ databases">
        <authorList>
            <person name="Varghese N."/>
            <person name="Submissions S."/>
        </authorList>
    </citation>
    <scope>NUCLEOTIDE SEQUENCE [LARGE SCALE GENOMIC DNA]</scope>
    <source>
        <strain evidence="8">DSM 17659</strain>
    </source>
</reference>
<dbReference type="Proteomes" id="UP000184020">
    <property type="component" value="Unassembled WGS sequence"/>
</dbReference>
<protein>
    <recommendedName>
        <fullName evidence="6">Na(+)/H(+) antiporter NhaA</fullName>
    </recommendedName>
    <alternativeName>
        <fullName evidence="6">Sodium/proton antiporter NhaA</fullName>
    </alternativeName>
</protein>
<comment type="catalytic activity">
    <reaction evidence="6">
        <text>Na(+)(in) + 2 H(+)(out) = Na(+)(out) + 2 H(+)(in)</text>
        <dbReference type="Rhea" id="RHEA:29251"/>
        <dbReference type="ChEBI" id="CHEBI:15378"/>
        <dbReference type="ChEBI" id="CHEBI:29101"/>
    </reaction>
</comment>
<feature type="transmembrane region" description="Helical" evidence="6">
    <location>
        <begin position="341"/>
        <end position="360"/>
    </location>
</feature>
<evidence type="ECO:0000313" key="7">
    <source>
        <dbReference type="EMBL" id="SHG84268.1"/>
    </source>
</evidence>
<dbReference type="AlphaFoldDB" id="A0A1M5N3Y8"/>
<dbReference type="GO" id="GO:0015385">
    <property type="term" value="F:sodium:proton antiporter activity"/>
    <property type="evidence" value="ECO:0007669"/>
    <property type="project" value="UniProtKB-UniRule"/>
</dbReference>
<dbReference type="SUPFAM" id="SSF52833">
    <property type="entry name" value="Thioredoxin-like"/>
    <property type="match status" value="1"/>
</dbReference>
<comment type="subcellular location">
    <subcellularLocation>
        <location evidence="1">Cell inner membrane</location>
        <topology evidence="1">Multi-pass membrane protein</topology>
    </subcellularLocation>
    <subcellularLocation>
        <location evidence="6">Cell membrane</location>
        <topology evidence="6">Multi-pass membrane protein</topology>
    </subcellularLocation>
</comment>
<keyword evidence="5 6" id="KW-0472">Membrane</keyword>
<evidence type="ECO:0000256" key="1">
    <source>
        <dbReference type="ARBA" id="ARBA00004429"/>
    </source>
</evidence>
<keyword evidence="6" id="KW-0739">Sodium transport</keyword>
<dbReference type="InterPro" id="IPR023171">
    <property type="entry name" value="Na/H_antiporter_dom_sf"/>
</dbReference>
<keyword evidence="6" id="KW-0406">Ion transport</keyword>
<feature type="transmembrane region" description="Helical" evidence="6">
    <location>
        <begin position="259"/>
        <end position="276"/>
    </location>
</feature>
<dbReference type="OrthoDB" id="9808135at2"/>
<dbReference type="GO" id="GO:0005886">
    <property type="term" value="C:plasma membrane"/>
    <property type="evidence" value="ECO:0007669"/>
    <property type="project" value="UniProtKB-SubCell"/>
</dbReference>
<feature type="transmembrane region" description="Helical" evidence="6">
    <location>
        <begin position="367"/>
        <end position="397"/>
    </location>
</feature>
<evidence type="ECO:0000256" key="5">
    <source>
        <dbReference type="ARBA" id="ARBA00023136"/>
    </source>
</evidence>
<dbReference type="Pfam" id="PF13743">
    <property type="entry name" value="Thioredoxin_5"/>
    <property type="match status" value="1"/>
</dbReference>
<comment type="similarity">
    <text evidence="6">Belongs to the NhaA Na(+)/H(+) (TC 2.A.33) antiporter family.</text>
</comment>
<dbReference type="PANTHER" id="PTHR30341">
    <property type="entry name" value="SODIUM ION/PROTON ANTIPORTER NHAA-RELATED"/>
    <property type="match status" value="1"/>
</dbReference>
<feature type="transmembrane region" description="Helical" evidence="6">
    <location>
        <begin position="463"/>
        <end position="483"/>
    </location>
</feature>
<feature type="transmembrane region" description="Helical" evidence="6">
    <location>
        <begin position="216"/>
        <end position="238"/>
    </location>
</feature>
<keyword evidence="8" id="KW-1185">Reference proteome</keyword>
<feature type="transmembrane region" description="Helical" evidence="6">
    <location>
        <begin position="527"/>
        <end position="553"/>
    </location>
</feature>
<feature type="transmembrane region" description="Helical" evidence="6">
    <location>
        <begin position="176"/>
        <end position="196"/>
    </location>
</feature>
<feature type="transmembrane region" description="Helical" evidence="6">
    <location>
        <begin position="565"/>
        <end position="584"/>
    </location>
</feature>
<dbReference type="GO" id="GO:0006885">
    <property type="term" value="P:regulation of pH"/>
    <property type="evidence" value="ECO:0007669"/>
    <property type="project" value="UniProtKB-UniRule"/>
</dbReference>